<name>A0A512NDP6_9HYPH</name>
<gene>
    <name evidence="1" type="ORF">RSO01_42450</name>
</gene>
<comment type="caution">
    <text evidence="1">The sequence shown here is derived from an EMBL/GenBank/DDBJ whole genome shotgun (WGS) entry which is preliminary data.</text>
</comment>
<dbReference type="AlphaFoldDB" id="A0A512NDP6"/>
<keyword evidence="2" id="KW-1185">Reference proteome</keyword>
<evidence type="ECO:0008006" key="3">
    <source>
        <dbReference type="Google" id="ProtNLM"/>
    </source>
</evidence>
<dbReference type="EMBL" id="BKAJ01000074">
    <property type="protein sequence ID" value="GEP57079.1"/>
    <property type="molecule type" value="Genomic_DNA"/>
</dbReference>
<protein>
    <recommendedName>
        <fullName evidence="3">STAS/SEC14 domain-containing protein</fullName>
    </recommendedName>
</protein>
<evidence type="ECO:0000313" key="2">
    <source>
        <dbReference type="Proteomes" id="UP000321058"/>
    </source>
</evidence>
<accession>A0A512NDP6</accession>
<reference evidence="1 2" key="1">
    <citation type="submission" date="2019-07" db="EMBL/GenBank/DDBJ databases">
        <title>Whole genome shotgun sequence of Reyranella soli NBRC 108950.</title>
        <authorList>
            <person name="Hosoyama A."/>
            <person name="Uohara A."/>
            <person name="Ohji S."/>
            <person name="Ichikawa N."/>
        </authorList>
    </citation>
    <scope>NUCLEOTIDE SEQUENCE [LARGE SCALE GENOMIC DNA]</scope>
    <source>
        <strain evidence="1 2">NBRC 108950</strain>
    </source>
</reference>
<proteinExistence type="predicted"/>
<organism evidence="1 2">
    <name type="scientific">Reyranella soli</name>
    <dbReference type="NCBI Taxonomy" id="1230389"/>
    <lineage>
        <taxon>Bacteria</taxon>
        <taxon>Pseudomonadati</taxon>
        <taxon>Pseudomonadota</taxon>
        <taxon>Alphaproteobacteria</taxon>
        <taxon>Hyphomicrobiales</taxon>
        <taxon>Reyranellaceae</taxon>
        <taxon>Reyranella</taxon>
    </lineage>
</organism>
<sequence length="131" mass="14282">MATVMPLRWKIAPLEQMVVCVSEGAVTKDELMAYFKALEEAGAAHYRKLLDASRAECGLSAEEIAELGACAKSLKWSGTPGPMAIFTGSTGNDAFLRSVSGMLRPGRRLRTFTTIHQARRWLERAPPGRAS</sequence>
<dbReference type="Proteomes" id="UP000321058">
    <property type="component" value="Unassembled WGS sequence"/>
</dbReference>
<evidence type="ECO:0000313" key="1">
    <source>
        <dbReference type="EMBL" id="GEP57079.1"/>
    </source>
</evidence>